<dbReference type="Proteomes" id="UP001597264">
    <property type="component" value="Unassembled WGS sequence"/>
</dbReference>
<evidence type="ECO:0000313" key="4">
    <source>
        <dbReference type="Proteomes" id="UP001597264"/>
    </source>
</evidence>
<dbReference type="GO" id="GO:0016757">
    <property type="term" value="F:glycosyltransferase activity"/>
    <property type="evidence" value="ECO:0007669"/>
    <property type="project" value="UniProtKB-KW"/>
</dbReference>
<evidence type="ECO:0000259" key="1">
    <source>
        <dbReference type="Pfam" id="PF00534"/>
    </source>
</evidence>
<name>A0ABW3U8W4_9GAMM</name>
<dbReference type="SUPFAM" id="SSF53756">
    <property type="entry name" value="UDP-Glycosyltransferase/glycogen phosphorylase"/>
    <property type="match status" value="1"/>
</dbReference>
<keyword evidence="3" id="KW-0328">Glycosyltransferase</keyword>
<proteinExistence type="predicted"/>
<feature type="domain" description="Glycosyltransferase subfamily 4-like N-terminal" evidence="2">
    <location>
        <begin position="30"/>
        <end position="143"/>
    </location>
</feature>
<dbReference type="Gene3D" id="3.40.50.2000">
    <property type="entry name" value="Glycogen Phosphorylase B"/>
    <property type="match status" value="2"/>
</dbReference>
<dbReference type="EMBL" id="JBHTLR010000014">
    <property type="protein sequence ID" value="MFD1217353.1"/>
    <property type="molecule type" value="Genomic_DNA"/>
</dbReference>
<sequence>MSPSNNVSPSPSVTRAPSRLCHLFTSQETGGLEKHVLEQCCWQAINTDARVSVIAHPRYRGMFPDTVEFLPLNTDRSRRSLWLNLALLRLMRRHRFDVIHAHGGKPADLMKNLQRFLSAQVVITRHNTPNPKDKVARQFAHRIAVSERAVAGSELPWTIIPNGTALPEPTETPFEVPEPGKPAVISVARLVPAKGIDTLLRAWARAEVGDAVLYLLGEGPQRSELEALAAELKLGDSVQFVGYQASVADWYRAADLVVIASRYEGGPYTVAEALLAGTPVVSTDVGYVAENIPAQYLVDVEDIQTLAVRLTAALGDLELLRDAYSPYVARARSRLTLDTMAGETWRVYCHALGGSDKTVSVDG</sequence>
<gene>
    <name evidence="3" type="ORF">ACFQ2X_12140</name>
</gene>
<dbReference type="CDD" id="cd03811">
    <property type="entry name" value="GT4_GT28_WabH-like"/>
    <property type="match status" value="1"/>
</dbReference>
<dbReference type="PANTHER" id="PTHR12526">
    <property type="entry name" value="GLYCOSYLTRANSFERASE"/>
    <property type="match status" value="1"/>
</dbReference>
<dbReference type="InterPro" id="IPR001296">
    <property type="entry name" value="Glyco_trans_1"/>
</dbReference>
<dbReference type="RefSeq" id="WP_230437388.1">
    <property type="nucleotide sequence ID" value="NZ_CP087715.1"/>
</dbReference>
<keyword evidence="3" id="KW-0808">Transferase</keyword>
<dbReference type="PANTHER" id="PTHR12526:SF636">
    <property type="entry name" value="BLL3647 PROTEIN"/>
    <property type="match status" value="1"/>
</dbReference>
<organism evidence="3 4">
    <name type="scientific">Microbulbifer celer</name>
    <dbReference type="NCBI Taxonomy" id="435905"/>
    <lineage>
        <taxon>Bacteria</taxon>
        <taxon>Pseudomonadati</taxon>
        <taxon>Pseudomonadota</taxon>
        <taxon>Gammaproteobacteria</taxon>
        <taxon>Cellvibrionales</taxon>
        <taxon>Microbulbiferaceae</taxon>
        <taxon>Microbulbifer</taxon>
    </lineage>
</organism>
<accession>A0ABW3U8W4</accession>
<comment type="caution">
    <text evidence="3">The sequence shown here is derived from an EMBL/GenBank/DDBJ whole genome shotgun (WGS) entry which is preliminary data.</text>
</comment>
<dbReference type="InterPro" id="IPR028098">
    <property type="entry name" value="Glyco_trans_4-like_N"/>
</dbReference>
<protein>
    <submittedName>
        <fullName evidence="3">Glycosyltransferase</fullName>
        <ecNumber evidence="3">2.4.-.-</ecNumber>
    </submittedName>
</protein>
<evidence type="ECO:0000259" key="2">
    <source>
        <dbReference type="Pfam" id="PF13439"/>
    </source>
</evidence>
<feature type="domain" description="Glycosyl transferase family 1" evidence="1">
    <location>
        <begin position="178"/>
        <end position="320"/>
    </location>
</feature>
<reference evidence="4" key="1">
    <citation type="journal article" date="2019" name="Int. J. Syst. Evol. Microbiol.">
        <title>The Global Catalogue of Microorganisms (GCM) 10K type strain sequencing project: providing services to taxonomists for standard genome sequencing and annotation.</title>
        <authorList>
            <consortium name="The Broad Institute Genomics Platform"/>
            <consortium name="The Broad Institute Genome Sequencing Center for Infectious Disease"/>
            <person name="Wu L."/>
            <person name="Ma J."/>
        </authorList>
    </citation>
    <scope>NUCLEOTIDE SEQUENCE [LARGE SCALE GENOMIC DNA]</scope>
    <source>
        <strain evidence="4">CCUG 54356</strain>
    </source>
</reference>
<keyword evidence="4" id="KW-1185">Reference proteome</keyword>
<evidence type="ECO:0000313" key="3">
    <source>
        <dbReference type="EMBL" id="MFD1217353.1"/>
    </source>
</evidence>
<dbReference type="EC" id="2.4.-.-" evidence="3"/>
<dbReference type="Pfam" id="PF00534">
    <property type="entry name" value="Glycos_transf_1"/>
    <property type="match status" value="1"/>
</dbReference>
<dbReference type="Pfam" id="PF13439">
    <property type="entry name" value="Glyco_transf_4"/>
    <property type="match status" value="1"/>
</dbReference>